<evidence type="ECO:0000313" key="3">
    <source>
        <dbReference type="Proteomes" id="UP000287908"/>
    </source>
</evidence>
<dbReference type="SUPFAM" id="SSF103473">
    <property type="entry name" value="MFS general substrate transporter"/>
    <property type="match status" value="1"/>
</dbReference>
<feature type="transmembrane region" description="Helical" evidence="1">
    <location>
        <begin position="365"/>
        <end position="384"/>
    </location>
</feature>
<name>A0A432ZDY3_9GAMM</name>
<feature type="transmembrane region" description="Helical" evidence="1">
    <location>
        <begin position="396"/>
        <end position="416"/>
    </location>
</feature>
<evidence type="ECO:0000256" key="1">
    <source>
        <dbReference type="SAM" id="Phobius"/>
    </source>
</evidence>
<feature type="transmembrane region" description="Helical" evidence="1">
    <location>
        <begin position="72"/>
        <end position="89"/>
    </location>
</feature>
<feature type="transmembrane region" description="Helical" evidence="1">
    <location>
        <begin position="182"/>
        <end position="204"/>
    </location>
</feature>
<comment type="caution">
    <text evidence="2">The sequence shown here is derived from an EMBL/GenBank/DDBJ whole genome shotgun (WGS) entry which is preliminary data.</text>
</comment>
<proteinExistence type="predicted"/>
<feature type="transmembrane region" description="Helical" evidence="1">
    <location>
        <begin position="287"/>
        <end position="310"/>
    </location>
</feature>
<feature type="transmembrane region" description="Helical" evidence="1">
    <location>
        <begin position="134"/>
        <end position="162"/>
    </location>
</feature>
<reference evidence="2 3" key="1">
    <citation type="journal article" date="2011" name="Front. Microbiol.">
        <title>Genomic signatures of strain selection and enhancement in Bacillus atrophaeus var. globigii, a historical biowarfare simulant.</title>
        <authorList>
            <person name="Gibbons H.S."/>
            <person name="Broomall S.M."/>
            <person name="McNew L.A."/>
            <person name="Daligault H."/>
            <person name="Chapman C."/>
            <person name="Bruce D."/>
            <person name="Karavis M."/>
            <person name="Krepps M."/>
            <person name="McGregor P.A."/>
            <person name="Hong C."/>
            <person name="Park K.H."/>
            <person name="Akmal A."/>
            <person name="Feldman A."/>
            <person name="Lin J.S."/>
            <person name="Chang W.E."/>
            <person name="Higgs B.W."/>
            <person name="Demirev P."/>
            <person name="Lindquist J."/>
            <person name="Liem A."/>
            <person name="Fochler E."/>
            <person name="Read T.D."/>
            <person name="Tapia R."/>
            <person name="Johnson S."/>
            <person name="Bishop-Lilly K.A."/>
            <person name="Detter C."/>
            <person name="Han C."/>
            <person name="Sozhamannan S."/>
            <person name="Rosenzweig C.N."/>
            <person name="Skowronski E.W."/>
        </authorList>
    </citation>
    <scope>NUCLEOTIDE SEQUENCE [LARGE SCALE GENOMIC DNA]</scope>
    <source>
        <strain evidence="2 3">CL-SP19</strain>
    </source>
</reference>
<keyword evidence="1" id="KW-0472">Membrane</keyword>
<feature type="transmembrane region" description="Helical" evidence="1">
    <location>
        <begin position="7"/>
        <end position="30"/>
    </location>
</feature>
<feature type="transmembrane region" description="Helical" evidence="1">
    <location>
        <begin position="330"/>
        <end position="353"/>
    </location>
</feature>
<feature type="transmembrane region" description="Helical" evidence="1">
    <location>
        <begin position="95"/>
        <end position="113"/>
    </location>
</feature>
<evidence type="ECO:0000313" key="2">
    <source>
        <dbReference type="EMBL" id="RUO76104.1"/>
    </source>
</evidence>
<dbReference type="Proteomes" id="UP000287908">
    <property type="component" value="Unassembled WGS sequence"/>
</dbReference>
<dbReference type="Gene3D" id="1.20.1250.20">
    <property type="entry name" value="MFS general substrate transporter like domains"/>
    <property type="match status" value="1"/>
</dbReference>
<keyword evidence="3" id="KW-1185">Reference proteome</keyword>
<dbReference type="InterPro" id="IPR036259">
    <property type="entry name" value="MFS_trans_sf"/>
</dbReference>
<dbReference type="OrthoDB" id="9771451at2"/>
<dbReference type="AlphaFoldDB" id="A0A432ZDY3"/>
<accession>A0A432ZDY3</accession>
<organism evidence="2 3">
    <name type="scientific">Idiomarina seosinensis</name>
    <dbReference type="NCBI Taxonomy" id="281739"/>
    <lineage>
        <taxon>Bacteria</taxon>
        <taxon>Pseudomonadati</taxon>
        <taxon>Pseudomonadota</taxon>
        <taxon>Gammaproteobacteria</taxon>
        <taxon>Alteromonadales</taxon>
        <taxon>Idiomarinaceae</taxon>
        <taxon>Idiomarina</taxon>
    </lineage>
</organism>
<dbReference type="EMBL" id="PIQF01000002">
    <property type="protein sequence ID" value="RUO76104.1"/>
    <property type="molecule type" value="Genomic_DNA"/>
</dbReference>
<keyword evidence="1" id="KW-1133">Transmembrane helix</keyword>
<feature type="transmembrane region" description="Helical" evidence="1">
    <location>
        <begin position="42"/>
        <end position="65"/>
    </location>
</feature>
<gene>
    <name evidence="2" type="ORF">CWI81_08285</name>
</gene>
<protein>
    <submittedName>
        <fullName evidence="2">Nitrate/nitrite transporter</fullName>
    </submittedName>
</protein>
<sequence>MNRESRFTWLQLIVGASYWASWPVLVVLLYKTSYLTVTEGFYLLLCAGSGAVCSRLLGTLASVYWSTVLMRYHSLAMLLVALIGVTTMLSPQIDIAWFYFAAFASGYGCVIYSRGFDLSLVGSTVDLSGQSMPAGWVIGLIVLTTFIAQLLAPLVTMVPLPIDQSYWFLTVASGHVFSRLEAGDGITLAIVPTVVAALFLLFILKQWVTGPSVYSFKLQNRLSLKPLLSKNRHIWYGSVLYNMTLGSFIGFSFIFPLVLEVMYGHSTLMLVWIAPFLAILSRPLGHWLGTLFGGTVVTQICLLLMALFAAMAGQQISLSETSQDMRYFDVFFISMVGLIVTSAMGNGSVVVTLNKIFPAAHINRALSWAGSIAMIGAVYLPLRFGLAFANGNVDSIFIEVTGFFSLGFLANYWLYFRRHGDFYNP</sequence>
<feature type="transmembrane region" description="Helical" evidence="1">
    <location>
        <begin position="261"/>
        <end position="280"/>
    </location>
</feature>
<keyword evidence="1" id="KW-0812">Transmembrane</keyword>
<dbReference type="RefSeq" id="WP_126784827.1">
    <property type="nucleotide sequence ID" value="NZ_PIQF01000002.1"/>
</dbReference>
<feature type="transmembrane region" description="Helical" evidence="1">
    <location>
        <begin position="234"/>
        <end position="255"/>
    </location>
</feature>